<dbReference type="InterPro" id="IPR007942">
    <property type="entry name" value="PLipase-like"/>
</dbReference>
<dbReference type="Proteomes" id="UP001367508">
    <property type="component" value="Unassembled WGS sequence"/>
</dbReference>
<feature type="coiled-coil region" evidence="1">
    <location>
        <begin position="418"/>
        <end position="476"/>
    </location>
</feature>
<organism evidence="3 4">
    <name type="scientific">Canavalia gladiata</name>
    <name type="common">Sword bean</name>
    <name type="synonym">Dolichos gladiatus</name>
    <dbReference type="NCBI Taxonomy" id="3824"/>
    <lineage>
        <taxon>Eukaryota</taxon>
        <taxon>Viridiplantae</taxon>
        <taxon>Streptophyta</taxon>
        <taxon>Embryophyta</taxon>
        <taxon>Tracheophyta</taxon>
        <taxon>Spermatophyta</taxon>
        <taxon>Magnoliopsida</taxon>
        <taxon>eudicotyledons</taxon>
        <taxon>Gunneridae</taxon>
        <taxon>Pentapetalae</taxon>
        <taxon>rosids</taxon>
        <taxon>fabids</taxon>
        <taxon>Fabales</taxon>
        <taxon>Fabaceae</taxon>
        <taxon>Papilionoideae</taxon>
        <taxon>50 kb inversion clade</taxon>
        <taxon>NPAAA clade</taxon>
        <taxon>indigoferoid/millettioid clade</taxon>
        <taxon>Phaseoleae</taxon>
        <taxon>Canavalia</taxon>
    </lineage>
</organism>
<dbReference type="Pfam" id="PF05278">
    <property type="entry name" value="PEARLI-4"/>
    <property type="match status" value="1"/>
</dbReference>
<sequence length="490" mass="55183">MTWRACKIRRRRKNNNNNTSQQIVDLLIWNLDCTYSFNFATTTFVSVFLVTVRLVGTKGEGGSSWKKMDQKARVMPNCAYAPNPYHECTESCLQRIKENKPPKIKKDYRRSATDGLLGKKMNEEKRSHSGCPKASNPYHVCDGNCQKRMSGADSGAIPPNFGRKKKLGSKPELPVLDSVPASKIGAIYLSDASSPLSNYSERKKEEPKSNNLIPVSGEIHITDIMPMNQKIQTKDDTEHLSGPIRAKQDWDKNLSPKVVPITIVDDTGGLTKPDAGSMNYYFSGGLHDNEDSDEEESESVVSEARVPVGRYHVKESFAPILRSIFEKYGDIGASCHLESVVMRSYYIECVCFVVQELQSTPIMQLTKSKVKELMAIIKDVESAQLRVAWLRTIVDEIAENVELVNEHRAMEMAKVNSDREVESLKKELESKLEILAQKEQEVTDVKTRIEEIKGRLSELELKSSDLDKNMLSLKSQVDNLDSKSLLDELL</sequence>
<dbReference type="PANTHER" id="PTHR35358">
    <property type="entry name" value="OS06G0711100 PROTEIN"/>
    <property type="match status" value="1"/>
</dbReference>
<evidence type="ECO:0000256" key="2">
    <source>
        <dbReference type="SAM" id="MobiDB-lite"/>
    </source>
</evidence>
<comment type="caution">
    <text evidence="3">The sequence shown here is derived from an EMBL/GenBank/DDBJ whole genome shotgun (WGS) entry which is preliminary data.</text>
</comment>
<accession>A0AAN9M0Y8</accession>
<keyword evidence="1" id="KW-0175">Coiled coil</keyword>
<feature type="region of interest" description="Disordered" evidence="2">
    <location>
        <begin position="151"/>
        <end position="172"/>
    </location>
</feature>
<dbReference type="EMBL" id="JAYMYQ010000003">
    <property type="protein sequence ID" value="KAK7343342.1"/>
    <property type="molecule type" value="Genomic_DNA"/>
</dbReference>
<protein>
    <recommendedName>
        <fullName evidence="5">Plant phospholipase-like protein</fullName>
    </recommendedName>
</protein>
<gene>
    <name evidence="3" type="ORF">VNO77_12006</name>
</gene>
<name>A0AAN9M0Y8_CANGL</name>
<dbReference type="PANTHER" id="PTHR35358:SF7">
    <property type="entry name" value="EXPRESSED PROTEIN"/>
    <property type="match status" value="1"/>
</dbReference>
<keyword evidence="4" id="KW-1185">Reference proteome</keyword>
<reference evidence="3 4" key="1">
    <citation type="submission" date="2024-01" db="EMBL/GenBank/DDBJ databases">
        <title>The genomes of 5 underutilized Papilionoideae crops provide insights into root nodulation and disease resistanc.</title>
        <authorList>
            <person name="Jiang F."/>
        </authorList>
    </citation>
    <scope>NUCLEOTIDE SEQUENCE [LARGE SCALE GENOMIC DNA]</scope>
    <source>
        <strain evidence="3">LVBAO_FW01</strain>
        <tissue evidence="3">Leaves</tissue>
    </source>
</reference>
<proteinExistence type="predicted"/>
<evidence type="ECO:0000313" key="4">
    <source>
        <dbReference type="Proteomes" id="UP001367508"/>
    </source>
</evidence>
<evidence type="ECO:0008006" key="5">
    <source>
        <dbReference type="Google" id="ProtNLM"/>
    </source>
</evidence>
<evidence type="ECO:0000313" key="3">
    <source>
        <dbReference type="EMBL" id="KAK7343342.1"/>
    </source>
</evidence>
<evidence type="ECO:0000256" key="1">
    <source>
        <dbReference type="SAM" id="Coils"/>
    </source>
</evidence>
<dbReference type="AlphaFoldDB" id="A0AAN9M0Y8"/>